<keyword evidence="5" id="KW-1185">Reference proteome</keyword>
<feature type="domain" description="LysM" evidence="3">
    <location>
        <begin position="102"/>
        <end position="148"/>
    </location>
</feature>
<comment type="caution">
    <text evidence="4">The sequence shown here is derived from an EMBL/GenBank/DDBJ whole genome shotgun (WGS) entry which is preliminary data.</text>
</comment>
<dbReference type="SUPFAM" id="SSF54106">
    <property type="entry name" value="LysM domain"/>
    <property type="match status" value="2"/>
</dbReference>
<evidence type="ECO:0000259" key="3">
    <source>
        <dbReference type="PROSITE" id="PS51782"/>
    </source>
</evidence>
<dbReference type="SMART" id="SM00257">
    <property type="entry name" value="LysM"/>
    <property type="match status" value="2"/>
</dbReference>
<gene>
    <name evidence="4" type="ORF">EWM64_g1667</name>
</gene>
<protein>
    <recommendedName>
        <fullName evidence="3">LysM domain-containing protein</fullName>
    </recommendedName>
</protein>
<dbReference type="PANTHER" id="PTHR34997:SF1">
    <property type="entry name" value="PEPTIDOGLYCAN-BINDING LYSIN DOMAIN"/>
    <property type="match status" value="1"/>
</dbReference>
<dbReference type="InterPro" id="IPR052210">
    <property type="entry name" value="LysM1-like"/>
</dbReference>
<dbReference type="PANTHER" id="PTHR34997">
    <property type="entry name" value="AM15"/>
    <property type="match status" value="1"/>
</dbReference>
<dbReference type="InterPro" id="IPR018392">
    <property type="entry name" value="LysM"/>
</dbReference>
<keyword evidence="1" id="KW-0147">Chitin-binding</keyword>
<evidence type="ECO:0000256" key="2">
    <source>
        <dbReference type="ARBA" id="ARBA00023026"/>
    </source>
</evidence>
<dbReference type="Proteomes" id="UP000298061">
    <property type="component" value="Unassembled WGS sequence"/>
</dbReference>
<dbReference type="Gene3D" id="3.10.350.10">
    <property type="entry name" value="LysM domain"/>
    <property type="match status" value="2"/>
</dbReference>
<dbReference type="OrthoDB" id="5985073at2759"/>
<reference evidence="4 5" key="1">
    <citation type="submission" date="2019-02" db="EMBL/GenBank/DDBJ databases">
        <title>Genome sequencing of the rare red list fungi Hericium alpestre (H. flagellum).</title>
        <authorList>
            <person name="Buettner E."/>
            <person name="Kellner H."/>
        </authorList>
    </citation>
    <scope>NUCLEOTIDE SEQUENCE [LARGE SCALE GENOMIC DNA]</scope>
    <source>
        <strain evidence="4 5">DSM 108284</strain>
    </source>
</reference>
<evidence type="ECO:0000313" key="5">
    <source>
        <dbReference type="Proteomes" id="UP000298061"/>
    </source>
</evidence>
<keyword evidence="2" id="KW-0843">Virulence</keyword>
<name>A0A4Z0A8U8_9AGAM</name>
<evidence type="ECO:0000313" key="4">
    <source>
        <dbReference type="EMBL" id="TFY82349.1"/>
    </source>
</evidence>
<organism evidence="4 5">
    <name type="scientific">Hericium alpestre</name>
    <dbReference type="NCBI Taxonomy" id="135208"/>
    <lineage>
        <taxon>Eukaryota</taxon>
        <taxon>Fungi</taxon>
        <taxon>Dikarya</taxon>
        <taxon>Basidiomycota</taxon>
        <taxon>Agaricomycotina</taxon>
        <taxon>Agaricomycetes</taxon>
        <taxon>Russulales</taxon>
        <taxon>Hericiaceae</taxon>
        <taxon>Hericium</taxon>
    </lineage>
</organism>
<sequence length="191" mass="20426">MVVNRFLQQPPLALAPWPKSPASELAKMVPTLHFLPSVAALVISASVQSNCDRFYAVNSGDTCDSIAAQQHVPTFQLQTVNSGTIDAACDNLFPGEGEDCETTYVVQSGDTCVAISSANNISLATLLANNPNVNSDCTNIGVGEVLCVADQIIGAAEPLRALRHPHQFRLGLYQYPQRRRPLSPSHVSQGP</sequence>
<dbReference type="InterPro" id="IPR036779">
    <property type="entry name" value="LysM_dom_sf"/>
</dbReference>
<dbReference type="Pfam" id="PF01476">
    <property type="entry name" value="LysM"/>
    <property type="match status" value="2"/>
</dbReference>
<accession>A0A4Z0A8U8</accession>
<proteinExistence type="predicted"/>
<dbReference type="STRING" id="135208.A0A4Z0A8U8"/>
<dbReference type="CDD" id="cd00118">
    <property type="entry name" value="LysM"/>
    <property type="match status" value="2"/>
</dbReference>
<dbReference type="GO" id="GO:0008061">
    <property type="term" value="F:chitin binding"/>
    <property type="evidence" value="ECO:0007669"/>
    <property type="project" value="UniProtKB-KW"/>
</dbReference>
<dbReference type="EMBL" id="SFCI01000117">
    <property type="protein sequence ID" value="TFY82349.1"/>
    <property type="molecule type" value="Genomic_DNA"/>
</dbReference>
<evidence type="ECO:0000256" key="1">
    <source>
        <dbReference type="ARBA" id="ARBA00022669"/>
    </source>
</evidence>
<feature type="domain" description="LysM" evidence="3">
    <location>
        <begin position="53"/>
        <end position="100"/>
    </location>
</feature>
<dbReference type="AlphaFoldDB" id="A0A4Z0A8U8"/>
<dbReference type="PROSITE" id="PS51782">
    <property type="entry name" value="LYSM"/>
    <property type="match status" value="2"/>
</dbReference>